<name>A0A7S2NU27_9STRA</name>
<keyword evidence="3" id="KW-0732">Signal</keyword>
<evidence type="ECO:0000256" key="1">
    <source>
        <dbReference type="SAM" id="MobiDB-lite"/>
    </source>
</evidence>
<keyword evidence="2" id="KW-0812">Transmembrane</keyword>
<dbReference type="Gene3D" id="2.60.40.2130">
    <property type="entry name" value="F-spondin domain"/>
    <property type="match status" value="1"/>
</dbReference>
<dbReference type="InterPro" id="IPR038678">
    <property type="entry name" value="Spondin_N_sf"/>
</dbReference>
<protein>
    <recommendedName>
        <fullName evidence="5">Transmembrane protein 231</fullName>
    </recommendedName>
</protein>
<organism evidence="4">
    <name type="scientific">Leptocylindrus danicus</name>
    <dbReference type="NCBI Taxonomy" id="163516"/>
    <lineage>
        <taxon>Eukaryota</taxon>
        <taxon>Sar</taxon>
        <taxon>Stramenopiles</taxon>
        <taxon>Ochrophyta</taxon>
        <taxon>Bacillariophyta</taxon>
        <taxon>Coscinodiscophyceae</taxon>
        <taxon>Chaetocerotophycidae</taxon>
        <taxon>Leptocylindrales</taxon>
        <taxon>Leptocylindraceae</taxon>
        <taxon>Leptocylindrus</taxon>
    </lineage>
</organism>
<proteinExistence type="predicted"/>
<feature type="region of interest" description="Disordered" evidence="1">
    <location>
        <begin position="81"/>
        <end position="103"/>
    </location>
</feature>
<keyword evidence="2" id="KW-1133">Transmembrane helix</keyword>
<evidence type="ECO:0000313" key="4">
    <source>
        <dbReference type="EMBL" id="CAD9558356.1"/>
    </source>
</evidence>
<accession>A0A7S2NU27</accession>
<feature type="compositionally biased region" description="Low complexity" evidence="1">
    <location>
        <begin position="88"/>
        <end position="97"/>
    </location>
</feature>
<feature type="chain" id="PRO_5031471864" description="Transmembrane protein 231" evidence="3">
    <location>
        <begin position="28"/>
        <end position="364"/>
    </location>
</feature>
<feature type="signal peptide" evidence="3">
    <location>
        <begin position="1"/>
        <end position="27"/>
    </location>
</feature>
<evidence type="ECO:0008006" key="5">
    <source>
        <dbReference type="Google" id="ProtNLM"/>
    </source>
</evidence>
<dbReference type="AlphaFoldDB" id="A0A7S2NU27"/>
<feature type="transmembrane region" description="Helical" evidence="2">
    <location>
        <begin position="332"/>
        <end position="352"/>
    </location>
</feature>
<sequence>MKIITKPSRSFISCSLLLLLLLSWSGALVVAKKADDDISSSSGEYAHDDRIINVVPGNQSVSSSIRTPVVYQVSIRAVNPDDEHDDVSVSNSNDTDVIGNDSTGGDANAPTNIIIEVSPPVFCTHSDRYQMWWVDDDDDIENDLRTAGNRGVADIAFNGNDTLLVNDLKGQMQNRTVMSLVIGNTSFATPQLQALGSIPVSDDVKLDYQHSLISMIAKVVVTRGSFVVGETQQSVDLITGFHDISPLSVKDNTWFDSFEVALYTYITYPGPEGNSIIRIRESTTSDDRPIGYVHFDRLADQKPKHVVPFWNWHWHDYYRRRNHVEEWSRAEAIFLAVGLTIAFAILFGLICNDSRRYAGYRRIQ</sequence>
<evidence type="ECO:0000256" key="2">
    <source>
        <dbReference type="SAM" id="Phobius"/>
    </source>
</evidence>
<reference evidence="4" key="1">
    <citation type="submission" date="2021-01" db="EMBL/GenBank/DDBJ databases">
        <authorList>
            <person name="Corre E."/>
            <person name="Pelletier E."/>
            <person name="Niang G."/>
            <person name="Scheremetjew M."/>
            <person name="Finn R."/>
            <person name="Kale V."/>
            <person name="Holt S."/>
            <person name="Cochrane G."/>
            <person name="Meng A."/>
            <person name="Brown T."/>
            <person name="Cohen L."/>
        </authorList>
    </citation>
    <scope>NUCLEOTIDE SEQUENCE</scope>
    <source>
        <strain evidence="4">B650</strain>
    </source>
</reference>
<keyword evidence="2" id="KW-0472">Membrane</keyword>
<gene>
    <name evidence="4" type="ORF">LDAN0321_LOCUS1561</name>
</gene>
<evidence type="ECO:0000256" key="3">
    <source>
        <dbReference type="SAM" id="SignalP"/>
    </source>
</evidence>
<dbReference type="EMBL" id="HBGY01002318">
    <property type="protein sequence ID" value="CAD9558356.1"/>
    <property type="molecule type" value="Transcribed_RNA"/>
</dbReference>